<dbReference type="InterPro" id="IPR004089">
    <property type="entry name" value="MCPsignal_dom"/>
</dbReference>
<dbReference type="Pfam" id="PF00672">
    <property type="entry name" value="HAMP"/>
    <property type="match status" value="1"/>
</dbReference>
<dbReference type="KEGG" id="sted:SPTER_40870"/>
<evidence type="ECO:0000256" key="1">
    <source>
        <dbReference type="ARBA" id="ARBA00023224"/>
    </source>
</evidence>
<dbReference type="GO" id="GO:0004888">
    <property type="term" value="F:transmembrane signaling receptor activity"/>
    <property type="evidence" value="ECO:0007669"/>
    <property type="project" value="InterPro"/>
</dbReference>
<keyword evidence="8" id="KW-1185">Reference proteome</keyword>
<dbReference type="RefSeq" id="WP_144352028.1">
    <property type="nucleotide sequence ID" value="NZ_CP036259.1"/>
</dbReference>
<dbReference type="CDD" id="cd06225">
    <property type="entry name" value="HAMP"/>
    <property type="match status" value="1"/>
</dbReference>
<keyword evidence="1 3" id="KW-0807">Transducer</keyword>
<protein>
    <submittedName>
        <fullName evidence="7">Methyl-accepting chemotaxis protein (MCP) signaling domain protein</fullName>
    </submittedName>
</protein>
<dbReference type="SMART" id="SM00304">
    <property type="entry name" value="HAMP"/>
    <property type="match status" value="1"/>
</dbReference>
<evidence type="ECO:0000256" key="4">
    <source>
        <dbReference type="SAM" id="Phobius"/>
    </source>
</evidence>
<evidence type="ECO:0000256" key="2">
    <source>
        <dbReference type="ARBA" id="ARBA00029447"/>
    </source>
</evidence>
<dbReference type="AlphaFoldDB" id="A0A517DZB4"/>
<dbReference type="PROSITE" id="PS50885">
    <property type="entry name" value="HAMP"/>
    <property type="match status" value="1"/>
</dbReference>
<dbReference type="PROSITE" id="PS50111">
    <property type="entry name" value="CHEMOTAXIS_TRANSDUC_2"/>
    <property type="match status" value="1"/>
</dbReference>
<evidence type="ECO:0000256" key="3">
    <source>
        <dbReference type="PROSITE-ProRule" id="PRU00284"/>
    </source>
</evidence>
<dbReference type="GO" id="GO:0007165">
    <property type="term" value="P:signal transduction"/>
    <property type="evidence" value="ECO:0007669"/>
    <property type="project" value="UniProtKB-KW"/>
</dbReference>
<feature type="domain" description="HAMP" evidence="6">
    <location>
        <begin position="204"/>
        <end position="256"/>
    </location>
</feature>
<dbReference type="GO" id="GO:0006935">
    <property type="term" value="P:chemotaxis"/>
    <property type="evidence" value="ECO:0007669"/>
    <property type="project" value="InterPro"/>
</dbReference>
<evidence type="ECO:0000259" key="6">
    <source>
        <dbReference type="PROSITE" id="PS50885"/>
    </source>
</evidence>
<evidence type="ECO:0000259" key="5">
    <source>
        <dbReference type="PROSITE" id="PS50111"/>
    </source>
</evidence>
<accession>A0A517DZB4</accession>
<dbReference type="Proteomes" id="UP000320776">
    <property type="component" value="Chromosome"/>
</dbReference>
<dbReference type="SUPFAM" id="SSF58104">
    <property type="entry name" value="Methyl-accepting chemotaxis protein (MCP) signaling domain"/>
    <property type="match status" value="1"/>
</dbReference>
<dbReference type="OrthoDB" id="5392220at2"/>
<name>A0A517DZB4_9FIRM</name>
<organism evidence="7 8">
    <name type="scientific">Sporomusa termitida</name>
    <dbReference type="NCBI Taxonomy" id="2377"/>
    <lineage>
        <taxon>Bacteria</taxon>
        <taxon>Bacillati</taxon>
        <taxon>Bacillota</taxon>
        <taxon>Negativicutes</taxon>
        <taxon>Selenomonadales</taxon>
        <taxon>Sporomusaceae</taxon>
        <taxon>Sporomusa</taxon>
    </lineage>
</organism>
<dbReference type="PANTHER" id="PTHR32089">
    <property type="entry name" value="METHYL-ACCEPTING CHEMOTAXIS PROTEIN MCPB"/>
    <property type="match status" value="1"/>
</dbReference>
<keyword evidence="4" id="KW-0812">Transmembrane</keyword>
<feature type="domain" description="Methyl-accepting transducer" evidence="5">
    <location>
        <begin position="275"/>
        <end position="511"/>
    </location>
</feature>
<dbReference type="InterPro" id="IPR003660">
    <property type="entry name" value="HAMP_dom"/>
</dbReference>
<evidence type="ECO:0000313" key="8">
    <source>
        <dbReference type="Proteomes" id="UP000320776"/>
    </source>
</evidence>
<dbReference type="GO" id="GO:0016020">
    <property type="term" value="C:membrane"/>
    <property type="evidence" value="ECO:0007669"/>
    <property type="project" value="InterPro"/>
</dbReference>
<keyword evidence="4" id="KW-1133">Transmembrane helix</keyword>
<comment type="similarity">
    <text evidence="2">Belongs to the methyl-accepting chemotaxis (MCP) protein family.</text>
</comment>
<keyword evidence="4" id="KW-0472">Membrane</keyword>
<dbReference type="Pfam" id="PF00015">
    <property type="entry name" value="MCPsignal"/>
    <property type="match status" value="1"/>
</dbReference>
<dbReference type="PANTHER" id="PTHR32089:SF112">
    <property type="entry name" value="LYSOZYME-LIKE PROTEIN-RELATED"/>
    <property type="match status" value="1"/>
</dbReference>
<dbReference type="Gene3D" id="6.10.340.10">
    <property type="match status" value="1"/>
</dbReference>
<gene>
    <name evidence="7" type="ORF">SPTER_40870</name>
</gene>
<feature type="transmembrane region" description="Helical" evidence="4">
    <location>
        <begin position="7"/>
        <end position="25"/>
    </location>
</feature>
<dbReference type="EMBL" id="CP036259">
    <property type="protein sequence ID" value="QDR82658.1"/>
    <property type="molecule type" value="Genomic_DNA"/>
</dbReference>
<dbReference type="PRINTS" id="PR00260">
    <property type="entry name" value="CHEMTRNSDUCR"/>
</dbReference>
<dbReference type="SMART" id="SM00283">
    <property type="entry name" value="MA"/>
    <property type="match status" value="1"/>
</dbReference>
<evidence type="ECO:0000313" key="7">
    <source>
        <dbReference type="EMBL" id="QDR82658.1"/>
    </source>
</evidence>
<dbReference type="InterPro" id="IPR004090">
    <property type="entry name" value="Chemotax_Me-accpt_rcpt"/>
</dbReference>
<dbReference type="Gene3D" id="1.10.287.950">
    <property type="entry name" value="Methyl-accepting chemotaxis protein"/>
    <property type="match status" value="1"/>
</dbReference>
<sequence>MKLTGKMVVSFIAVVLVASIGFIYMNHEIKAIAETSESFKTTDLPRLALSNDIALRATGQVAAMRGYWISRDESMLTEYHKLKELNLQAENELIEKSGTEAAKQLASELKTANDQYSLLVENKVLPLLQSGDADEATRIMLNEVTPAAKAMQNKVNEAKEFRNMAIDKSIDNILSSARAAQSASVMAAVVAGVLGIAIGFFTARSIAAPVKQMAQAAEKLAAGDLTIAIQPQTRDEVGQLAASFATAINNLRNLVRQVSANAEQVAASAEELTASADQSAQAANQIAVSITDVARGAEEQLTAANETAAVVEQTTASLQQIAASTTQVTANSAEAARQAAIGDEAVAKAVSQMAEIEKSVQAVAGTVNKLSAQSQEIGTIVDTIAGIAGQTNLLALNAAIEAARAGEHGRGFAVVAEEVRKLAEQSEEAAKQIAALISETQQDTEQAVTAMSQGSHEVRLGTEVVNTAGSSFRQINELVNQVSGQVKEIAAAIDQMAAGSQQMVNSVKKIDDLSKQASGEAQSVSAATEEQSASMQEVASASQSLAKLAEAMQVAVRQFKL</sequence>
<reference evidence="7 8" key="1">
    <citation type="submission" date="2019-02" db="EMBL/GenBank/DDBJ databases">
        <title>Closed genome of Sporomusa termitida DSM 4440.</title>
        <authorList>
            <person name="Poehlein A."/>
            <person name="Daniel R."/>
        </authorList>
    </citation>
    <scope>NUCLEOTIDE SEQUENCE [LARGE SCALE GENOMIC DNA]</scope>
    <source>
        <strain evidence="7 8">DSM 4440</strain>
    </source>
</reference>
<proteinExistence type="inferred from homology"/>
<dbReference type="CDD" id="cd11386">
    <property type="entry name" value="MCP_signal"/>
    <property type="match status" value="1"/>
</dbReference>